<dbReference type="InterPro" id="IPR036915">
    <property type="entry name" value="Cyclin-like_sf"/>
</dbReference>
<evidence type="ECO:0000256" key="5">
    <source>
        <dbReference type="ARBA" id="ARBA00023015"/>
    </source>
</evidence>
<feature type="domain" description="BRF2-like C-terminal" evidence="8">
    <location>
        <begin position="183"/>
        <end position="298"/>
    </location>
</feature>
<dbReference type="GeneID" id="100374773"/>
<evidence type="ECO:0000256" key="2">
    <source>
        <dbReference type="ARBA" id="ARBA00022737"/>
    </source>
</evidence>
<accession>A0ABM0GQ93</accession>
<keyword evidence="2" id="KW-0677">Repeat</keyword>
<dbReference type="RefSeq" id="XP_002734942.1">
    <property type="nucleotide sequence ID" value="XM_002734896.2"/>
</dbReference>
<proteinExistence type="inferred from homology"/>
<dbReference type="InterPro" id="IPR000812">
    <property type="entry name" value="TFIIB"/>
</dbReference>
<evidence type="ECO:0000313" key="10">
    <source>
        <dbReference type="RefSeq" id="XP_002734942.1"/>
    </source>
</evidence>
<evidence type="ECO:0000259" key="8">
    <source>
        <dbReference type="Pfam" id="PF21886"/>
    </source>
</evidence>
<organism evidence="9 10">
    <name type="scientific">Saccoglossus kowalevskii</name>
    <name type="common">Acorn worm</name>
    <dbReference type="NCBI Taxonomy" id="10224"/>
    <lineage>
        <taxon>Eukaryota</taxon>
        <taxon>Metazoa</taxon>
        <taxon>Hemichordata</taxon>
        <taxon>Enteropneusta</taxon>
        <taxon>Harrimaniidae</taxon>
        <taxon>Saccoglossus</taxon>
    </lineage>
</organism>
<protein>
    <submittedName>
        <fullName evidence="10">Transcription factor IIIB 50 kDa subunit-like</fullName>
    </submittedName>
</protein>
<feature type="domain" description="Transcription factor TFIIB cyclin-like" evidence="7">
    <location>
        <begin position="78"/>
        <end position="164"/>
    </location>
</feature>
<evidence type="ECO:0000313" key="9">
    <source>
        <dbReference type="Proteomes" id="UP000694865"/>
    </source>
</evidence>
<keyword evidence="6" id="KW-0804">Transcription</keyword>
<keyword evidence="9" id="KW-1185">Reference proteome</keyword>
<evidence type="ECO:0000256" key="3">
    <source>
        <dbReference type="ARBA" id="ARBA00022771"/>
    </source>
</evidence>
<keyword evidence="3" id="KW-0863">Zinc-finger</keyword>
<dbReference type="InterPro" id="IPR013150">
    <property type="entry name" value="TFIIB_cyclin"/>
</dbReference>
<name>A0ABM0GQ93_SACKO</name>
<dbReference type="Pfam" id="PF00382">
    <property type="entry name" value="TFIIB"/>
    <property type="match status" value="1"/>
</dbReference>
<evidence type="ECO:0000256" key="4">
    <source>
        <dbReference type="ARBA" id="ARBA00022833"/>
    </source>
</evidence>
<keyword evidence="4" id="KW-0862">Zinc</keyword>
<dbReference type="PANTHER" id="PTHR11618:SF5">
    <property type="entry name" value="TRANSCRIPTION FACTOR IIIB 50 KDA SUBUNIT"/>
    <property type="match status" value="1"/>
</dbReference>
<keyword evidence="5" id="KW-0805">Transcription regulation</keyword>
<dbReference type="SUPFAM" id="SSF47954">
    <property type="entry name" value="Cyclin-like"/>
    <property type="match status" value="1"/>
</dbReference>
<dbReference type="CDD" id="cd20555">
    <property type="entry name" value="CYCLIN_BRF2"/>
    <property type="match status" value="1"/>
</dbReference>
<dbReference type="Gene3D" id="1.10.472.10">
    <property type="entry name" value="Cyclin-like"/>
    <property type="match status" value="2"/>
</dbReference>
<keyword evidence="3" id="KW-0479">Metal-binding</keyword>
<evidence type="ECO:0000259" key="7">
    <source>
        <dbReference type="Pfam" id="PF00382"/>
    </source>
</evidence>
<evidence type="ECO:0000256" key="6">
    <source>
        <dbReference type="ARBA" id="ARBA00023163"/>
    </source>
</evidence>
<gene>
    <name evidence="10" type="primary">LOC100374773</name>
</gene>
<dbReference type="PANTHER" id="PTHR11618">
    <property type="entry name" value="TRANSCRIPTION INITIATION FACTOR IIB-RELATED"/>
    <property type="match status" value="1"/>
</dbReference>
<sequence length="392" mass="44500">MPSLCSECGENAVEEDHHFSQDHKVCTNCGNVVEELSFQAEKESSACFVFSDGSYSASTVATAYHWQNRKRKSCGHKAGLKEISELCKLMKMSSELQKRSTELFEKAYNIDCFKNYMTKKKHVLNGCCVYISCRQENWPVTIAFICDLIQCSRQDFNSVYKSLLSQLDIQITSVCVEDVVKHLLNKFGFEEPEFVNKTMKVLQLAKDAWISSGRAAEPVATAAVYIVWKSQINVSVKNVGFKNFCAVHGIGSYCNILKKVKEIQQTLLILAHQIPWVDNKMVTQKNISSYLNEILNYEKSLKSRALEAHASESADDVLDEPKMIFEPPCYKKRKREAEPIHVEPDCISVSSSPELTELDIPDSEMDQYLKTPEEVAMCSNMYEMMYGTPNDK</sequence>
<dbReference type="InterPro" id="IPR054078">
    <property type="entry name" value="BRF2-like_C"/>
</dbReference>
<dbReference type="Proteomes" id="UP000694865">
    <property type="component" value="Unplaced"/>
</dbReference>
<reference evidence="10" key="1">
    <citation type="submission" date="2025-08" db="UniProtKB">
        <authorList>
            <consortium name="RefSeq"/>
        </authorList>
    </citation>
    <scope>IDENTIFICATION</scope>
    <source>
        <tissue evidence="10">Testes</tissue>
    </source>
</reference>
<dbReference type="Pfam" id="PF21886">
    <property type="entry name" value="BRF2-like_C_cyclin_rpt"/>
    <property type="match status" value="1"/>
</dbReference>
<comment type="similarity">
    <text evidence="1">Belongs to the TFIIB family.</text>
</comment>
<dbReference type="PRINTS" id="PR00685">
    <property type="entry name" value="TIFACTORIIB"/>
</dbReference>
<evidence type="ECO:0000256" key="1">
    <source>
        <dbReference type="ARBA" id="ARBA00010857"/>
    </source>
</evidence>